<dbReference type="PANTHER" id="PTHR30613">
    <property type="entry name" value="UNCHARACTERIZED PROTEIN YBIU-RELATED"/>
    <property type="match status" value="1"/>
</dbReference>
<dbReference type="Proteomes" id="UP000279259">
    <property type="component" value="Unassembled WGS sequence"/>
</dbReference>
<gene>
    <name evidence="1" type="ORF">EHS25_009383</name>
</gene>
<dbReference type="Pfam" id="PF07350">
    <property type="entry name" value="Gig2-like"/>
    <property type="match status" value="1"/>
</dbReference>
<dbReference type="Gene3D" id="2.60.120.330">
    <property type="entry name" value="B-lactam Antibiotic, Isopenicillin N Synthase, Chain"/>
    <property type="match status" value="1"/>
</dbReference>
<dbReference type="InterPro" id="IPR010856">
    <property type="entry name" value="Gig2-like"/>
</dbReference>
<reference evidence="1 2" key="1">
    <citation type="submission" date="2018-11" db="EMBL/GenBank/DDBJ databases">
        <title>Genome sequence of Saitozyma podzolica DSM 27192.</title>
        <authorList>
            <person name="Aliyu H."/>
            <person name="Gorte O."/>
            <person name="Ochsenreither K."/>
        </authorList>
    </citation>
    <scope>NUCLEOTIDE SEQUENCE [LARGE SCALE GENOMIC DNA]</scope>
    <source>
        <strain evidence="1 2">DSM 27192</strain>
    </source>
</reference>
<evidence type="ECO:0000313" key="1">
    <source>
        <dbReference type="EMBL" id="RSH92012.1"/>
    </source>
</evidence>
<proteinExistence type="predicted"/>
<dbReference type="STRING" id="1890683.A0A427YLM7"/>
<sequence>MSNLVQLKQEIAKTYPDFQAKAEKAWAEVISDLAKVSKAIAEQGPDYLPSVEYASLSSLPADKLAQLKCKGTFIIRNVVPREEALQWKQGLDEFVAANPNVEGTPAEKPQYFQIFYTKPQVLARAHPHVLETQTWCNQLYSSSSTDQPIDLGAPLTYVDRFRIRQPGFAWGAHPPHMDGGSIERWQDPVFRSCFEHILEGDWRAHDAYSLKGRLGARTSMKGLPNQASIFRTFQGWLALSDTAPQEGTLKVFPDILLSTAYIILRPFFTCTVDPSDPNALDAKNWKFDISSPTFHGVSLDANAGVSGAARPFEFSPASHPHMRLDDTMISVPTVHPGDMVFWQCDVVHAVEKEHNGKGDSSVMYIPAVPTCPQNDEYVARQAELFKKGCPPPDFPQGRTELHYELSATPDDISSPPARRAMGLALAAA</sequence>
<dbReference type="OrthoDB" id="8249012at2759"/>
<evidence type="ECO:0000313" key="2">
    <source>
        <dbReference type="Proteomes" id="UP000279259"/>
    </source>
</evidence>
<comment type="caution">
    <text evidence="1">The sequence shown here is derived from an EMBL/GenBank/DDBJ whole genome shotgun (WGS) entry which is preliminary data.</text>
</comment>
<dbReference type="InterPro" id="IPR027443">
    <property type="entry name" value="IPNS-like_sf"/>
</dbReference>
<accession>A0A427YLM7</accession>
<organism evidence="1 2">
    <name type="scientific">Saitozyma podzolica</name>
    <dbReference type="NCBI Taxonomy" id="1890683"/>
    <lineage>
        <taxon>Eukaryota</taxon>
        <taxon>Fungi</taxon>
        <taxon>Dikarya</taxon>
        <taxon>Basidiomycota</taxon>
        <taxon>Agaricomycotina</taxon>
        <taxon>Tremellomycetes</taxon>
        <taxon>Tremellales</taxon>
        <taxon>Trimorphomycetaceae</taxon>
        <taxon>Saitozyma</taxon>
    </lineage>
</organism>
<dbReference type="PANTHER" id="PTHR30613:SF1">
    <property type="entry name" value="DUF1479 DOMAIN PROTEIN (AFU_ORTHOLOGUE AFUA_5G09280)"/>
    <property type="match status" value="1"/>
</dbReference>
<evidence type="ECO:0008006" key="3">
    <source>
        <dbReference type="Google" id="ProtNLM"/>
    </source>
</evidence>
<dbReference type="SUPFAM" id="SSF51197">
    <property type="entry name" value="Clavaminate synthase-like"/>
    <property type="match status" value="1"/>
</dbReference>
<dbReference type="EMBL" id="RSCD01000007">
    <property type="protein sequence ID" value="RSH92012.1"/>
    <property type="molecule type" value="Genomic_DNA"/>
</dbReference>
<keyword evidence="2" id="KW-1185">Reference proteome</keyword>
<name>A0A427YLM7_9TREE</name>
<protein>
    <recommendedName>
        <fullName evidence="3">DUF1479 domain protein</fullName>
    </recommendedName>
</protein>
<dbReference type="AlphaFoldDB" id="A0A427YLM7"/>